<evidence type="ECO:0000259" key="5">
    <source>
        <dbReference type="Pfam" id="PF14629"/>
    </source>
</evidence>
<comment type="caution">
    <text evidence="6">The sequence shown here is derived from an EMBL/GenBank/DDBJ whole genome shotgun (WGS) entry which is preliminary data.</text>
</comment>
<name>A0A8X7YUW7_POPTO</name>
<sequence>MVSLAVRACGLAHKTNIFALGEFDCSFEETFTRDRIRATSNIDHRLFLLVLVADCYLGYNTYPLLKLPFDARCVAISHMELKSGFLSLENFKAALSRIQRQPKKECIKDCSILELSILVFMKRLEVKEQNSYNFNSVMKGQLSHLRTMEFTSDEFFQGNCSSFAGYKRFIAGSAADNLMQTKQEEPGENWKCYRRPMQLRNDAFAYSSISSVLKHFEKEIRVPLQWKARMIDE</sequence>
<dbReference type="Proteomes" id="UP000886885">
    <property type="component" value="Chromosome 10D"/>
</dbReference>
<protein>
    <recommendedName>
        <fullName evidence="5">Origin recognition complex subunit 4 C-terminal domain-containing protein</fullName>
    </recommendedName>
</protein>
<reference evidence="6" key="1">
    <citation type="journal article" date="2020" name="bioRxiv">
        <title>Hybrid origin of Populus tomentosa Carr. identified through genome sequencing and phylogenomic analysis.</title>
        <authorList>
            <person name="An X."/>
            <person name="Gao K."/>
            <person name="Chen Z."/>
            <person name="Li J."/>
            <person name="Yang X."/>
            <person name="Yang X."/>
            <person name="Zhou J."/>
            <person name="Guo T."/>
            <person name="Zhao T."/>
            <person name="Huang S."/>
            <person name="Miao D."/>
            <person name="Khan W.U."/>
            <person name="Rao P."/>
            <person name="Ye M."/>
            <person name="Lei B."/>
            <person name="Liao W."/>
            <person name="Wang J."/>
            <person name="Ji L."/>
            <person name="Li Y."/>
            <person name="Guo B."/>
            <person name="Mustafa N.S."/>
            <person name="Li S."/>
            <person name="Yun Q."/>
            <person name="Keller S.R."/>
            <person name="Mao J."/>
            <person name="Zhang R."/>
            <person name="Strauss S.H."/>
        </authorList>
    </citation>
    <scope>NUCLEOTIDE SEQUENCE</scope>
    <source>
        <strain evidence="6">GM15</strain>
        <tissue evidence="6">Leaf</tissue>
    </source>
</reference>
<proteinExistence type="predicted"/>
<dbReference type="AlphaFoldDB" id="A0A8X7YUW7"/>
<comment type="subcellular location">
    <subcellularLocation>
        <location evidence="1">Nucleus</location>
    </subcellularLocation>
</comment>
<keyword evidence="4" id="KW-0539">Nucleus</keyword>
<evidence type="ECO:0000313" key="7">
    <source>
        <dbReference type="Proteomes" id="UP000886885"/>
    </source>
</evidence>
<dbReference type="InterPro" id="IPR032705">
    <property type="entry name" value="ORC4_C"/>
</dbReference>
<keyword evidence="3" id="KW-0238">DNA-binding</keyword>
<keyword evidence="7" id="KW-1185">Reference proteome</keyword>
<dbReference type="InterPro" id="IPR016527">
    <property type="entry name" value="ORC4"/>
</dbReference>
<gene>
    <name evidence="6" type="ORF">POTOM_038031</name>
</gene>
<organism evidence="6 7">
    <name type="scientific">Populus tomentosa</name>
    <name type="common">Chinese white poplar</name>
    <dbReference type="NCBI Taxonomy" id="118781"/>
    <lineage>
        <taxon>Eukaryota</taxon>
        <taxon>Viridiplantae</taxon>
        <taxon>Streptophyta</taxon>
        <taxon>Embryophyta</taxon>
        <taxon>Tracheophyta</taxon>
        <taxon>Spermatophyta</taxon>
        <taxon>Magnoliopsida</taxon>
        <taxon>eudicotyledons</taxon>
        <taxon>Gunneridae</taxon>
        <taxon>Pentapetalae</taxon>
        <taxon>rosids</taxon>
        <taxon>fabids</taxon>
        <taxon>Malpighiales</taxon>
        <taxon>Salicaceae</taxon>
        <taxon>Saliceae</taxon>
        <taxon>Populus</taxon>
    </lineage>
</organism>
<evidence type="ECO:0000256" key="4">
    <source>
        <dbReference type="ARBA" id="ARBA00023242"/>
    </source>
</evidence>
<evidence type="ECO:0000313" key="6">
    <source>
        <dbReference type="EMBL" id="KAG6757709.1"/>
    </source>
</evidence>
<accession>A0A8X7YUW7</accession>
<evidence type="ECO:0000256" key="3">
    <source>
        <dbReference type="ARBA" id="ARBA00023125"/>
    </source>
</evidence>
<keyword evidence="2" id="KW-0235">DNA replication</keyword>
<dbReference type="Pfam" id="PF14629">
    <property type="entry name" value="ORC4_C"/>
    <property type="match status" value="1"/>
</dbReference>
<dbReference type="PANTHER" id="PTHR12087:SF0">
    <property type="entry name" value="ORIGIN RECOGNITION COMPLEX SUBUNIT 4"/>
    <property type="match status" value="1"/>
</dbReference>
<dbReference type="GO" id="GO:0005664">
    <property type="term" value="C:nuclear origin of replication recognition complex"/>
    <property type="evidence" value="ECO:0007669"/>
    <property type="project" value="TreeGrafter"/>
</dbReference>
<dbReference type="GO" id="GO:0003688">
    <property type="term" value="F:DNA replication origin binding"/>
    <property type="evidence" value="ECO:0007669"/>
    <property type="project" value="TreeGrafter"/>
</dbReference>
<evidence type="ECO:0000256" key="2">
    <source>
        <dbReference type="ARBA" id="ARBA00022705"/>
    </source>
</evidence>
<dbReference type="EMBL" id="JAAWWB010000020">
    <property type="protein sequence ID" value="KAG6757709.1"/>
    <property type="molecule type" value="Genomic_DNA"/>
</dbReference>
<evidence type="ECO:0000256" key="1">
    <source>
        <dbReference type="ARBA" id="ARBA00004123"/>
    </source>
</evidence>
<dbReference type="OrthoDB" id="343623at2759"/>
<dbReference type="GO" id="GO:0006270">
    <property type="term" value="P:DNA replication initiation"/>
    <property type="evidence" value="ECO:0007669"/>
    <property type="project" value="TreeGrafter"/>
</dbReference>
<dbReference type="PANTHER" id="PTHR12087">
    <property type="entry name" value="ORIGIN RECOGNITION COMPLEX SUBUNIT 4"/>
    <property type="match status" value="1"/>
</dbReference>
<feature type="domain" description="Origin recognition complex subunit 4 C-terminal" evidence="5">
    <location>
        <begin position="73"/>
        <end position="140"/>
    </location>
</feature>